<dbReference type="PROSITE" id="PS50878">
    <property type="entry name" value="RT_POL"/>
    <property type="match status" value="1"/>
</dbReference>
<name>Q76IK2_ANOGA</name>
<dbReference type="InterPro" id="IPR000477">
    <property type="entry name" value="RT_dom"/>
</dbReference>
<sequence>MDTVTNNIRTIVNGSCNIASININTISSATKLEALKTFIRTMDLDVIFLQEVYHTDLALPGYNVLSNVDASRRGTAIALRDHLKFSHVERSLDSRLICVRLENIATLCNVYAPSGSQRGAEREEFFNRTVAFYLRNACPHVILAGDFNCVLKSKDVTGGGNFSLALRNAVNSMGMSDSWEALRGNSVEFSYITSGSGSRIDRCYVSSSLETQLRTTDMHVLSFSDHKALTVRLCLPTPPNRLTNNGYWQLRPHVLTERNLEEFRCKWNNWTKQRRNYGTWISWWVEFAKPKIKSFFRWKTNERFRSFHLHHELLYRGLKSSYERYLSDPNELTNINRIKGKMLLLQRRFSEDFKRINETRVCGENISTFQLEERRRRRTVIEKLNIEDGTSLTDKDAINVHIRSFFSELYTTDNTDNTQTDDTFTCTRVIPEDCEINNGCMEEITSGEILYAIKNSQSRKSPGPDGIPKEFYLRAFDVIERELGLVLNEALRGEIPRSFVDGVIVLVRKKGGGDAMSSIRPISLLNTDYKLLSKVIKPRLDCIIGKWGIISTAQKCCNKPCNIFQAVLSVKERVVDLKMKRKCGKLVSFDLSQAFDRVDRGFLFNNMVSMGFNPGLVGLLRRFGDQSSSRILVNGSLSPPISIRRSVRQGDPLSMHLFILYLHPLITRLEGICCDQDDLVNAYADDISVVTTSSQKIELVREAFEAFGRVSGARLNVDKTIALDVGYTTSNAIQVPWLRTVERLRLLGILFTNNVREAMSLNWDLLIHHFRQLVWLHRVRDLNVVQKVVPLNTFLLPKLWFVASVCGARAMDIAKVTCTVNTFLWDGSGGFRVPLQQLALPRNRGGLNLHLPAIMAKALLTNRYVTEQDCLRVGGQHISCAGNPPNIAAVSSTYPCLRIVIQQLGYQPPSATITTRWIRQTMTEVLLEPKVSLENPSVNWRLLWRNIHRSCLSSLQRSTLFLLVNGKISHGELLHRMNRVPSPSCSFCSAIDTLEHKFAGCRRVADAWQILHQRISVVISGCPSSSTLLFGLLRLPVLNGINAGKRSHILSLFANYVIHIIGNNDAVIDIEVLRCSL</sequence>
<dbReference type="AlphaFoldDB" id="Q76IK2"/>
<reference evidence="2" key="1">
    <citation type="journal article" date="2004" name="Mol. Biol. Evol.">
        <title>Cross-genome screening of novel sequence-specific non-LTR retrotransposons: various multicopy RNA genes and microsatellites are selected as targets.</title>
        <authorList>
            <person name="Kojima K.K."/>
            <person name="Fujiwara H."/>
        </authorList>
    </citation>
    <scope>NUCLEOTIDE SEQUENCE</scope>
</reference>
<dbReference type="EMBL" id="AB097148">
    <property type="protein sequence ID" value="BAC82628.1"/>
    <property type="molecule type" value="Genomic_DNA"/>
</dbReference>
<protein>
    <submittedName>
        <fullName evidence="2">Pol-like protein</fullName>
    </submittedName>
</protein>
<dbReference type="Pfam" id="PF00078">
    <property type="entry name" value="RVT_1"/>
    <property type="match status" value="1"/>
</dbReference>
<dbReference type="CDD" id="cd01650">
    <property type="entry name" value="RT_nLTR_like"/>
    <property type="match status" value="1"/>
</dbReference>
<dbReference type="GO" id="GO:0071897">
    <property type="term" value="P:DNA biosynthetic process"/>
    <property type="evidence" value="ECO:0007669"/>
    <property type="project" value="UniProtKB-ARBA"/>
</dbReference>
<dbReference type="CDD" id="cd09076">
    <property type="entry name" value="L1-EN"/>
    <property type="match status" value="1"/>
</dbReference>
<dbReference type="GO" id="GO:0003824">
    <property type="term" value="F:catalytic activity"/>
    <property type="evidence" value="ECO:0007669"/>
    <property type="project" value="InterPro"/>
</dbReference>
<evidence type="ECO:0000259" key="1">
    <source>
        <dbReference type="PROSITE" id="PS50878"/>
    </source>
</evidence>
<dbReference type="SUPFAM" id="SSF56672">
    <property type="entry name" value="DNA/RNA polymerases"/>
    <property type="match status" value="1"/>
</dbReference>
<evidence type="ECO:0000313" key="2">
    <source>
        <dbReference type="EMBL" id="BAC82628.1"/>
    </source>
</evidence>
<dbReference type="InterPro" id="IPR043502">
    <property type="entry name" value="DNA/RNA_pol_sf"/>
</dbReference>
<dbReference type="Pfam" id="PF03372">
    <property type="entry name" value="Exo_endo_phos"/>
    <property type="match status" value="1"/>
</dbReference>
<dbReference type="InterPro" id="IPR036691">
    <property type="entry name" value="Endo/exonu/phosph_ase_sf"/>
</dbReference>
<proteinExistence type="predicted"/>
<organism evidence="2">
    <name type="scientific">Anopheles gambiae</name>
    <name type="common">African malaria mosquito</name>
    <dbReference type="NCBI Taxonomy" id="7165"/>
    <lineage>
        <taxon>Eukaryota</taxon>
        <taxon>Metazoa</taxon>
        <taxon>Ecdysozoa</taxon>
        <taxon>Arthropoda</taxon>
        <taxon>Hexapoda</taxon>
        <taxon>Insecta</taxon>
        <taxon>Pterygota</taxon>
        <taxon>Neoptera</taxon>
        <taxon>Endopterygota</taxon>
        <taxon>Diptera</taxon>
        <taxon>Nematocera</taxon>
        <taxon>Culicoidea</taxon>
        <taxon>Culicidae</taxon>
        <taxon>Anophelinae</taxon>
        <taxon>Anopheles</taxon>
    </lineage>
</organism>
<gene>
    <name evidence="2" type="primary">ORF2</name>
</gene>
<accession>Q76IK2</accession>
<dbReference type="SUPFAM" id="SSF56219">
    <property type="entry name" value="DNase I-like"/>
    <property type="match status" value="1"/>
</dbReference>
<dbReference type="Gene3D" id="3.60.10.10">
    <property type="entry name" value="Endonuclease/exonuclease/phosphatase"/>
    <property type="match status" value="1"/>
</dbReference>
<feature type="domain" description="Reverse transcriptase" evidence="1">
    <location>
        <begin position="488"/>
        <end position="751"/>
    </location>
</feature>
<dbReference type="PANTHER" id="PTHR19446">
    <property type="entry name" value="REVERSE TRANSCRIPTASES"/>
    <property type="match status" value="1"/>
</dbReference>
<dbReference type="InterPro" id="IPR005135">
    <property type="entry name" value="Endo/exonuclease/phosphatase"/>
</dbReference>